<reference evidence="8 9" key="1">
    <citation type="submission" date="2018-03" db="EMBL/GenBank/DDBJ databases">
        <title>Genome sequencing of Phreatobacter sp.</title>
        <authorList>
            <person name="Kim S.-J."/>
            <person name="Heo J."/>
            <person name="Kwon S.-W."/>
        </authorList>
    </citation>
    <scope>NUCLEOTIDE SEQUENCE [LARGE SCALE GENOMIC DNA]</scope>
    <source>
        <strain evidence="8 9">S-12</strain>
    </source>
</reference>
<organism evidence="8 9">
    <name type="scientific">Phreatobacter cathodiphilus</name>
    <dbReference type="NCBI Taxonomy" id="1868589"/>
    <lineage>
        <taxon>Bacteria</taxon>
        <taxon>Pseudomonadati</taxon>
        <taxon>Pseudomonadota</taxon>
        <taxon>Alphaproteobacteria</taxon>
        <taxon>Hyphomicrobiales</taxon>
        <taxon>Phreatobacteraceae</taxon>
        <taxon>Phreatobacter</taxon>
    </lineage>
</organism>
<evidence type="ECO:0000256" key="6">
    <source>
        <dbReference type="SAM" id="SignalP"/>
    </source>
</evidence>
<evidence type="ECO:0000256" key="5">
    <source>
        <dbReference type="ARBA" id="ARBA00038306"/>
    </source>
</evidence>
<dbReference type="AlphaFoldDB" id="A0A2S0NEQ7"/>
<keyword evidence="3" id="KW-0472">Membrane</keyword>
<sequence>MKKIVWAAAAAAMLATPAFAADIPRRQPVADTVYVPAAPAGVWTGFYVGAHLGAGFSSNFRNDIGYSLGGASGFFGGLQAGYDYQINRFVLGAAGDISYGSISRRFVSAAPTDVRATENWHGSLRARLGYAVQDNLLIYATGGLALGQVNARELAPAVVSQSRTLTGWTLGAGGEYKFTPNWSALLEYRYTDLGRATYTNLSGAPRIGMTNHTIRTGVNYRF</sequence>
<dbReference type="InterPro" id="IPR027385">
    <property type="entry name" value="Beta-barrel_OMP"/>
</dbReference>
<dbReference type="InterPro" id="IPR051692">
    <property type="entry name" value="OMP-like"/>
</dbReference>
<evidence type="ECO:0000256" key="4">
    <source>
        <dbReference type="ARBA" id="ARBA00023237"/>
    </source>
</evidence>
<feature type="chain" id="PRO_5015708339" evidence="6">
    <location>
        <begin position="21"/>
        <end position="222"/>
    </location>
</feature>
<dbReference type="SUPFAM" id="SSF56925">
    <property type="entry name" value="OMPA-like"/>
    <property type="match status" value="1"/>
</dbReference>
<dbReference type="GO" id="GO:0009279">
    <property type="term" value="C:cell outer membrane"/>
    <property type="evidence" value="ECO:0007669"/>
    <property type="project" value="UniProtKB-SubCell"/>
</dbReference>
<keyword evidence="4" id="KW-0998">Cell outer membrane</keyword>
<proteinExistence type="inferred from homology"/>
<evidence type="ECO:0000256" key="1">
    <source>
        <dbReference type="ARBA" id="ARBA00004442"/>
    </source>
</evidence>
<evidence type="ECO:0000256" key="2">
    <source>
        <dbReference type="ARBA" id="ARBA00022729"/>
    </source>
</evidence>
<evidence type="ECO:0000259" key="7">
    <source>
        <dbReference type="Pfam" id="PF13505"/>
    </source>
</evidence>
<keyword evidence="2 6" id="KW-0732">Signal</keyword>
<evidence type="ECO:0000313" key="8">
    <source>
        <dbReference type="EMBL" id="AVO46659.1"/>
    </source>
</evidence>
<dbReference type="PANTHER" id="PTHR34001">
    <property type="entry name" value="BLL7405 PROTEIN"/>
    <property type="match status" value="1"/>
</dbReference>
<dbReference type="NCBIfam" id="TIGR01414">
    <property type="entry name" value="autotrans_barl"/>
    <property type="match status" value="1"/>
</dbReference>
<dbReference type="Proteomes" id="UP000237889">
    <property type="component" value="Chromosome"/>
</dbReference>
<dbReference type="RefSeq" id="WP_106750029.1">
    <property type="nucleotide sequence ID" value="NZ_CP027668.1"/>
</dbReference>
<feature type="signal peptide" evidence="6">
    <location>
        <begin position="1"/>
        <end position="20"/>
    </location>
</feature>
<dbReference type="OrthoDB" id="9815357at2"/>
<protein>
    <submittedName>
        <fullName evidence="8">Porin family protein</fullName>
    </submittedName>
</protein>
<dbReference type="InterPro" id="IPR011250">
    <property type="entry name" value="OMP/PagP_B-barrel"/>
</dbReference>
<evidence type="ECO:0000313" key="9">
    <source>
        <dbReference type="Proteomes" id="UP000237889"/>
    </source>
</evidence>
<dbReference type="EMBL" id="CP027668">
    <property type="protein sequence ID" value="AVO46659.1"/>
    <property type="molecule type" value="Genomic_DNA"/>
</dbReference>
<gene>
    <name evidence="8" type="ORF">C6569_17210</name>
</gene>
<feature type="domain" description="Outer membrane protein beta-barrel" evidence="7">
    <location>
        <begin position="35"/>
        <end position="222"/>
    </location>
</feature>
<dbReference type="Pfam" id="PF13505">
    <property type="entry name" value="OMP_b-brl"/>
    <property type="match status" value="1"/>
</dbReference>
<accession>A0A2S0NEQ7</accession>
<dbReference type="KEGG" id="phr:C6569_17210"/>
<evidence type="ECO:0000256" key="3">
    <source>
        <dbReference type="ARBA" id="ARBA00023136"/>
    </source>
</evidence>
<dbReference type="PANTHER" id="PTHR34001:SF3">
    <property type="entry name" value="BLL7405 PROTEIN"/>
    <property type="match status" value="1"/>
</dbReference>
<name>A0A2S0NEQ7_9HYPH</name>
<dbReference type="InterPro" id="IPR006315">
    <property type="entry name" value="OM_autotransptr_brl_dom"/>
</dbReference>
<comment type="similarity">
    <text evidence="5">Belongs to the Omp25/RopB family.</text>
</comment>
<comment type="subcellular location">
    <subcellularLocation>
        <location evidence="1">Cell outer membrane</location>
    </subcellularLocation>
</comment>
<keyword evidence="9" id="KW-1185">Reference proteome</keyword>
<dbReference type="Gene3D" id="2.40.160.20">
    <property type="match status" value="1"/>
</dbReference>